<dbReference type="Proteomes" id="UP000799771">
    <property type="component" value="Unassembled WGS sequence"/>
</dbReference>
<dbReference type="NCBIfam" id="NF005685">
    <property type="entry name" value="PRK07483.1"/>
    <property type="match status" value="1"/>
</dbReference>
<dbReference type="EMBL" id="ML977518">
    <property type="protein sequence ID" value="KAF2124711.1"/>
    <property type="molecule type" value="Genomic_DNA"/>
</dbReference>
<keyword evidence="5" id="KW-1185">Reference proteome</keyword>
<keyword evidence="4" id="KW-0808">Transferase</keyword>
<dbReference type="InterPro" id="IPR015421">
    <property type="entry name" value="PyrdxlP-dep_Trfase_major"/>
</dbReference>
<dbReference type="InterPro" id="IPR015424">
    <property type="entry name" value="PyrdxlP-dep_Trfase"/>
</dbReference>
<dbReference type="SUPFAM" id="SSF53383">
    <property type="entry name" value="PLP-dependent transferases"/>
    <property type="match status" value="1"/>
</dbReference>
<dbReference type="PANTHER" id="PTHR43094">
    <property type="entry name" value="AMINOTRANSFERASE"/>
    <property type="match status" value="1"/>
</dbReference>
<dbReference type="InterPro" id="IPR005814">
    <property type="entry name" value="Aminotrans_3"/>
</dbReference>
<dbReference type="PANTHER" id="PTHR43094:SF1">
    <property type="entry name" value="AMINOTRANSFERASE CLASS-III"/>
    <property type="match status" value="1"/>
</dbReference>
<proteinExistence type="inferred from homology"/>
<reference evidence="4" key="1">
    <citation type="journal article" date="2020" name="Stud. Mycol.">
        <title>101 Dothideomycetes genomes: a test case for predicting lifestyles and emergence of pathogens.</title>
        <authorList>
            <person name="Haridas S."/>
            <person name="Albert R."/>
            <person name="Binder M."/>
            <person name="Bloem J."/>
            <person name="Labutti K."/>
            <person name="Salamov A."/>
            <person name="Andreopoulos B."/>
            <person name="Baker S."/>
            <person name="Barry K."/>
            <person name="Bills G."/>
            <person name="Bluhm B."/>
            <person name="Cannon C."/>
            <person name="Castanera R."/>
            <person name="Culley D."/>
            <person name="Daum C."/>
            <person name="Ezra D."/>
            <person name="Gonzalez J."/>
            <person name="Henrissat B."/>
            <person name="Kuo A."/>
            <person name="Liang C."/>
            <person name="Lipzen A."/>
            <person name="Lutzoni F."/>
            <person name="Magnuson J."/>
            <person name="Mondo S."/>
            <person name="Nolan M."/>
            <person name="Ohm R."/>
            <person name="Pangilinan J."/>
            <person name="Park H.-J."/>
            <person name="Ramirez L."/>
            <person name="Alfaro M."/>
            <person name="Sun H."/>
            <person name="Tritt A."/>
            <person name="Yoshinaga Y."/>
            <person name="Zwiers L.-H."/>
            <person name="Turgeon B."/>
            <person name="Goodwin S."/>
            <person name="Spatafora J."/>
            <person name="Crous P."/>
            <person name="Grigoriev I."/>
        </authorList>
    </citation>
    <scope>NUCLEOTIDE SEQUENCE</scope>
    <source>
        <strain evidence="4">CBS 119687</strain>
    </source>
</reference>
<evidence type="ECO:0000256" key="3">
    <source>
        <dbReference type="RuleBase" id="RU003560"/>
    </source>
</evidence>
<dbReference type="CDD" id="cd00610">
    <property type="entry name" value="OAT_like"/>
    <property type="match status" value="1"/>
</dbReference>
<dbReference type="Pfam" id="PF00202">
    <property type="entry name" value="Aminotran_3"/>
    <property type="match status" value="1"/>
</dbReference>
<dbReference type="AlphaFoldDB" id="A0A6A6A2A5"/>
<evidence type="ECO:0000313" key="5">
    <source>
        <dbReference type="Proteomes" id="UP000799771"/>
    </source>
</evidence>
<dbReference type="GeneID" id="54402442"/>
<keyword evidence="2 3" id="KW-0663">Pyridoxal phosphate</keyword>
<evidence type="ECO:0000313" key="4">
    <source>
        <dbReference type="EMBL" id="KAF2124711.1"/>
    </source>
</evidence>
<dbReference type="GO" id="GO:0030170">
    <property type="term" value="F:pyridoxal phosphate binding"/>
    <property type="evidence" value="ECO:0007669"/>
    <property type="project" value="InterPro"/>
</dbReference>
<dbReference type="InterPro" id="IPR015422">
    <property type="entry name" value="PyrdxlP-dep_Trfase_small"/>
</dbReference>
<protein>
    <submittedName>
        <fullName evidence="4">PLP-dependent transferase</fullName>
    </submittedName>
</protein>
<dbReference type="GO" id="GO:0008483">
    <property type="term" value="F:transaminase activity"/>
    <property type="evidence" value="ECO:0007669"/>
    <property type="project" value="InterPro"/>
</dbReference>
<accession>A0A6A6A2A5</accession>
<evidence type="ECO:0000256" key="2">
    <source>
        <dbReference type="ARBA" id="ARBA00022898"/>
    </source>
</evidence>
<dbReference type="Gene3D" id="3.90.1150.10">
    <property type="entry name" value="Aspartate Aminotransferase, domain 1"/>
    <property type="match status" value="1"/>
</dbReference>
<dbReference type="RefSeq" id="XP_033519104.1">
    <property type="nucleotide sequence ID" value="XM_033662010.1"/>
</dbReference>
<organism evidence="4 5">
    <name type="scientific">Dothidotthia symphoricarpi CBS 119687</name>
    <dbReference type="NCBI Taxonomy" id="1392245"/>
    <lineage>
        <taxon>Eukaryota</taxon>
        <taxon>Fungi</taxon>
        <taxon>Dikarya</taxon>
        <taxon>Ascomycota</taxon>
        <taxon>Pezizomycotina</taxon>
        <taxon>Dothideomycetes</taxon>
        <taxon>Pleosporomycetidae</taxon>
        <taxon>Pleosporales</taxon>
        <taxon>Dothidotthiaceae</taxon>
        <taxon>Dothidotthia</taxon>
    </lineage>
</organism>
<dbReference type="GO" id="GO:0005829">
    <property type="term" value="C:cytosol"/>
    <property type="evidence" value="ECO:0007669"/>
    <property type="project" value="TreeGrafter"/>
</dbReference>
<dbReference type="Gene3D" id="3.40.640.10">
    <property type="entry name" value="Type I PLP-dependent aspartate aminotransferase-like (Major domain)"/>
    <property type="match status" value="1"/>
</dbReference>
<comment type="similarity">
    <text evidence="1 3">Belongs to the class-III pyridoxal-phosphate-dependent aminotransferase family.</text>
</comment>
<dbReference type="OrthoDB" id="5419315at2759"/>
<evidence type="ECO:0000256" key="1">
    <source>
        <dbReference type="ARBA" id="ARBA00008954"/>
    </source>
</evidence>
<name>A0A6A6A2A5_9PLEO</name>
<gene>
    <name evidence="4" type="ORF">P153DRAFT_125708</name>
</gene>
<sequence>MAPGIISNPSPRSTSPPAFSIAKAVKNFLFNRSIRAPPLRVLRGTAGANNNNISNNTYHLEDGTQIYNASGGAAVTCIGHYNKRVEDAIVKQIRLGLSYVPSGAFYPDVAEDLARDLIASTDGKMSRAVFYSSGSEASEAAMKLCVQYHAKEKQSPELTRTLFIARERSYHGATLGALAISGMPTRKDIYQHVLPANVHTISPCNPYRHRYEEESDAQYVDRLKEELEQKILKLGEKNVAGFIAEPVVGAALGCVPALPGYLKAMRKVCDKYGILLILDEVMCGMGRTSSGNLHAWQDVGEGAVPDIQIIGKGLAGGFQAISGMLVGKPIVDAFINGPGSGAFSHGHTFQNFPVACAAALEVQKIVREEKLLQNVSQKGEVLSEKLKRRLGGHRNVGDIRGKGLFWGIEFVQNKETKESFNSKDMVAWNMSQKGLTRAYGIFVYPGSGSVDGDKGEHIIIAPAYNITDAEVDLIVERVANLIEDFFDGYIPSPL</sequence>